<accession>A0A853CZ67</accession>
<reference evidence="2 3" key="1">
    <citation type="submission" date="2020-07" db="EMBL/GenBank/DDBJ databases">
        <title>Sequencing the genomes of 1000 actinobacteria strains.</title>
        <authorList>
            <person name="Klenk H.-P."/>
        </authorList>
    </citation>
    <scope>NUCLEOTIDE SEQUENCE [LARGE SCALE GENOMIC DNA]</scope>
    <source>
        <strain evidence="2 3">DSM 15165</strain>
    </source>
</reference>
<dbReference type="AlphaFoldDB" id="A0A853CZ67"/>
<dbReference type="RefSeq" id="WP_179608880.1">
    <property type="nucleotide sequence ID" value="NZ_BAABEH010000001.1"/>
</dbReference>
<organism evidence="2 3">
    <name type="scientific">Leifsonia shinshuensis</name>
    <dbReference type="NCBI Taxonomy" id="150026"/>
    <lineage>
        <taxon>Bacteria</taxon>
        <taxon>Bacillati</taxon>
        <taxon>Actinomycetota</taxon>
        <taxon>Actinomycetes</taxon>
        <taxon>Micrococcales</taxon>
        <taxon>Microbacteriaceae</taxon>
        <taxon>Leifsonia</taxon>
    </lineage>
</organism>
<evidence type="ECO:0000256" key="1">
    <source>
        <dbReference type="SAM" id="SignalP"/>
    </source>
</evidence>
<dbReference type="PROSITE" id="PS51257">
    <property type="entry name" value="PROKAR_LIPOPROTEIN"/>
    <property type="match status" value="1"/>
</dbReference>
<dbReference type="EMBL" id="JACCFL010000001">
    <property type="protein sequence ID" value="NYJ25912.1"/>
    <property type="molecule type" value="Genomic_DNA"/>
</dbReference>
<evidence type="ECO:0008006" key="4">
    <source>
        <dbReference type="Google" id="ProtNLM"/>
    </source>
</evidence>
<feature type="chain" id="PRO_5032491452" description="BMP family ABC transporter substrate-binding protein" evidence="1">
    <location>
        <begin position="32"/>
        <end position="224"/>
    </location>
</feature>
<evidence type="ECO:0000313" key="2">
    <source>
        <dbReference type="EMBL" id="NYJ25912.1"/>
    </source>
</evidence>
<name>A0A853CZ67_9MICO</name>
<dbReference type="Gene3D" id="3.40.50.2300">
    <property type="match status" value="1"/>
</dbReference>
<sequence length="224" mass="22684">MPRLRPLTLPLAALFAAVALLVSGCVAPAPAPVGTGPSGVHPLGSGFLGGVATPTPEATIEPERGSWAGVEPPGGYSVVLLSAGDDRATSTLVSGVTRWAQQRGVTITAVTARGDDEVEDRLLRAIAASPDLVIGAGPDVVDVFSLTTAQHLHQQFLIVGAELPEPTANVTSVIWAGASFRGTGISVDGDIDPAAVTERRASDAISAGVASVLHGLTGIVLHLR</sequence>
<gene>
    <name evidence="2" type="ORF">HNR13_004199</name>
</gene>
<proteinExistence type="predicted"/>
<keyword evidence="1" id="KW-0732">Signal</keyword>
<dbReference type="Proteomes" id="UP000578352">
    <property type="component" value="Unassembled WGS sequence"/>
</dbReference>
<protein>
    <recommendedName>
        <fullName evidence="4">BMP family ABC transporter substrate-binding protein</fullName>
    </recommendedName>
</protein>
<evidence type="ECO:0000313" key="3">
    <source>
        <dbReference type="Proteomes" id="UP000578352"/>
    </source>
</evidence>
<comment type="caution">
    <text evidence="2">The sequence shown here is derived from an EMBL/GenBank/DDBJ whole genome shotgun (WGS) entry which is preliminary data.</text>
</comment>
<feature type="signal peptide" evidence="1">
    <location>
        <begin position="1"/>
        <end position="31"/>
    </location>
</feature>